<name>A0A2T3N387_9GAMM</name>
<dbReference type="AlphaFoldDB" id="A0A2T3N387"/>
<accession>A0A2T3N387</accession>
<gene>
    <name evidence="1" type="ORF">C9I89_04685</name>
</gene>
<evidence type="ECO:0000313" key="2">
    <source>
        <dbReference type="Proteomes" id="UP000240904"/>
    </source>
</evidence>
<reference evidence="1 2" key="1">
    <citation type="submission" date="2018-03" db="EMBL/GenBank/DDBJ databases">
        <title>Whole genome sequencing of Histamine producing bacteria.</title>
        <authorList>
            <person name="Butler K."/>
        </authorList>
    </citation>
    <scope>NUCLEOTIDE SEQUENCE [LARGE SCALE GENOMIC DNA]</scope>
    <source>
        <strain evidence="1 2">DSM 16190</strain>
    </source>
</reference>
<dbReference type="Proteomes" id="UP000240904">
    <property type="component" value="Unassembled WGS sequence"/>
</dbReference>
<dbReference type="EMBL" id="PYMC01000002">
    <property type="protein sequence ID" value="PSW06819.1"/>
    <property type="molecule type" value="Genomic_DNA"/>
</dbReference>
<organism evidence="1 2">
    <name type="scientific">Photobacterium lipolyticum</name>
    <dbReference type="NCBI Taxonomy" id="266810"/>
    <lineage>
        <taxon>Bacteria</taxon>
        <taxon>Pseudomonadati</taxon>
        <taxon>Pseudomonadota</taxon>
        <taxon>Gammaproteobacteria</taxon>
        <taxon>Vibrionales</taxon>
        <taxon>Vibrionaceae</taxon>
        <taxon>Photobacterium</taxon>
    </lineage>
</organism>
<keyword evidence="2" id="KW-1185">Reference proteome</keyword>
<evidence type="ECO:0000313" key="1">
    <source>
        <dbReference type="EMBL" id="PSW06819.1"/>
    </source>
</evidence>
<protein>
    <submittedName>
        <fullName evidence="1">Uncharacterized protein</fullName>
    </submittedName>
</protein>
<comment type="caution">
    <text evidence="1">The sequence shown here is derived from an EMBL/GenBank/DDBJ whole genome shotgun (WGS) entry which is preliminary data.</text>
</comment>
<dbReference type="Gene3D" id="3.90.70.10">
    <property type="entry name" value="Cysteine proteinases"/>
    <property type="match status" value="1"/>
</dbReference>
<proteinExistence type="predicted"/>
<sequence length="103" mass="11287">MMLQLAGVVVQKEWGEPAANLPLKKLVKQCGKAHGINLSFDRLNCAKIHQEHLPLAFRLKNGGFVVLARISEEQALIQAPDAVSPSRACGFATMRMARKCFAT</sequence>